<dbReference type="AlphaFoldDB" id="A0A511BMB6"/>
<evidence type="ECO:0000313" key="2">
    <source>
        <dbReference type="EMBL" id="GEL01487.1"/>
    </source>
</evidence>
<comment type="caution">
    <text evidence="2">The sequence shown here is derived from an EMBL/GenBank/DDBJ whole genome shotgun (WGS) entry which is preliminary data.</text>
</comment>
<name>A0A511BMB6_9PROT</name>
<evidence type="ECO:0000313" key="3">
    <source>
        <dbReference type="Proteomes" id="UP000321405"/>
    </source>
</evidence>
<proteinExistence type="predicted"/>
<evidence type="ECO:0000256" key="1">
    <source>
        <dbReference type="SAM" id="Phobius"/>
    </source>
</evidence>
<keyword evidence="1" id="KW-0472">Membrane</keyword>
<gene>
    <name evidence="2" type="ORF">SSA02_06500</name>
</gene>
<accession>A0A511BMB6</accession>
<keyword evidence="1" id="KW-0812">Transmembrane</keyword>
<sequence length="44" mass="4820">MTDLPSRDSRAGQAVSRRNGRIMGLIGGLTIVMVALFVLTYLRL</sequence>
<feature type="transmembrane region" description="Helical" evidence="1">
    <location>
        <begin position="21"/>
        <end position="42"/>
    </location>
</feature>
<reference evidence="2 3" key="1">
    <citation type="submission" date="2019-07" db="EMBL/GenBank/DDBJ databases">
        <title>Whole genome shotgun sequence of Swaminathania salitolerans NBRC 104436.</title>
        <authorList>
            <person name="Hosoyama A."/>
            <person name="Uohara A."/>
            <person name="Ohji S."/>
            <person name="Ichikawa N."/>
        </authorList>
    </citation>
    <scope>NUCLEOTIDE SEQUENCE [LARGE SCALE GENOMIC DNA]</scope>
    <source>
        <strain evidence="2 3">NBRC 104436</strain>
    </source>
</reference>
<keyword evidence="3" id="KW-1185">Reference proteome</keyword>
<dbReference type="RefSeq" id="WP_264884144.1">
    <property type="nucleotide sequence ID" value="NZ_BJVC01000001.1"/>
</dbReference>
<organism evidence="2 3">
    <name type="scientific">Swaminathania salitolerans</name>
    <dbReference type="NCBI Taxonomy" id="182838"/>
    <lineage>
        <taxon>Bacteria</taxon>
        <taxon>Pseudomonadati</taxon>
        <taxon>Pseudomonadota</taxon>
        <taxon>Alphaproteobacteria</taxon>
        <taxon>Acetobacterales</taxon>
        <taxon>Acetobacteraceae</taxon>
        <taxon>Swaminathania</taxon>
    </lineage>
</organism>
<dbReference type="Proteomes" id="UP000321405">
    <property type="component" value="Unassembled WGS sequence"/>
</dbReference>
<protein>
    <submittedName>
        <fullName evidence="2">Uncharacterized protein</fullName>
    </submittedName>
</protein>
<dbReference type="EMBL" id="BJVC01000001">
    <property type="protein sequence ID" value="GEL01487.1"/>
    <property type="molecule type" value="Genomic_DNA"/>
</dbReference>
<keyword evidence="1" id="KW-1133">Transmembrane helix</keyword>